<organism evidence="1 2">
    <name type="scientific">Biomaibacter acetigenes</name>
    <dbReference type="NCBI Taxonomy" id="2316383"/>
    <lineage>
        <taxon>Bacteria</taxon>
        <taxon>Bacillati</taxon>
        <taxon>Bacillota</taxon>
        <taxon>Clostridia</taxon>
        <taxon>Thermosediminibacterales</taxon>
        <taxon>Tepidanaerobacteraceae</taxon>
        <taxon>Biomaibacter</taxon>
    </lineage>
</organism>
<reference evidence="1 2" key="1">
    <citation type="submission" date="2018-10" db="EMBL/GenBank/DDBJ databases">
        <authorList>
            <person name="Zhang X."/>
        </authorList>
    </citation>
    <scope>NUCLEOTIDE SEQUENCE [LARGE SCALE GENOMIC DNA]</scope>
    <source>
        <strain evidence="1 2">SK-G1</strain>
    </source>
</reference>
<keyword evidence="2" id="KW-1185">Reference proteome</keyword>
<sequence>MKSMASSRMIRKQVYINKYQNEQLKRISQHKKISEAQIIRMAVDQYIKENESAISNPLYGLIGLCKKSKRPSDVAINHDKY</sequence>
<evidence type="ECO:0000313" key="2">
    <source>
        <dbReference type="Proteomes" id="UP000280960"/>
    </source>
</evidence>
<evidence type="ECO:0000313" key="1">
    <source>
        <dbReference type="EMBL" id="AYO31130.1"/>
    </source>
</evidence>
<dbReference type="KEGG" id="bacg:D2962_11430"/>
<dbReference type="AlphaFoldDB" id="A0A3G2R6P5"/>
<dbReference type="Proteomes" id="UP000280960">
    <property type="component" value="Chromosome"/>
</dbReference>
<name>A0A3G2R6P5_9FIRM</name>
<proteinExistence type="predicted"/>
<dbReference type="RefSeq" id="WP_122015041.1">
    <property type="nucleotide sequence ID" value="NZ_CP033169.1"/>
</dbReference>
<accession>A0A3G2R6P5</accession>
<dbReference type="GO" id="GO:0006355">
    <property type="term" value="P:regulation of DNA-templated transcription"/>
    <property type="evidence" value="ECO:0007669"/>
    <property type="project" value="InterPro"/>
</dbReference>
<gene>
    <name evidence="1" type="ORF">D2962_11430</name>
</gene>
<dbReference type="EMBL" id="CP033169">
    <property type="protein sequence ID" value="AYO31130.1"/>
    <property type="molecule type" value="Genomic_DNA"/>
</dbReference>
<evidence type="ECO:0008006" key="3">
    <source>
        <dbReference type="Google" id="ProtNLM"/>
    </source>
</evidence>
<protein>
    <recommendedName>
        <fullName evidence="3">CopG family transcriptional regulator</fullName>
    </recommendedName>
</protein>
<dbReference type="InterPro" id="IPR013321">
    <property type="entry name" value="Arc_rbn_hlx_hlx"/>
</dbReference>
<dbReference type="Gene3D" id="1.10.1220.10">
    <property type="entry name" value="Met repressor-like"/>
    <property type="match status" value="1"/>
</dbReference>